<dbReference type="Gene3D" id="2.60.120.200">
    <property type="match status" value="1"/>
</dbReference>
<reference evidence="4" key="1">
    <citation type="submission" date="2014-09" db="EMBL/GenBank/DDBJ databases">
        <title>Vibrio variabilis JCM 19239. (C206) whole genome shotgun sequence.</title>
        <authorList>
            <person name="Sawabe T."/>
            <person name="Meirelles P."/>
            <person name="Nakanishi M."/>
            <person name="Sayaka M."/>
            <person name="Hattori M."/>
            <person name="Ohkuma M."/>
        </authorList>
    </citation>
    <scope>NUCLEOTIDE SEQUENCE [LARGE SCALE GENOMIC DNA]</scope>
    <source>
        <strain evidence="4">JCM 19239</strain>
    </source>
</reference>
<evidence type="ECO:0000313" key="3">
    <source>
        <dbReference type="EMBL" id="GAL25235.1"/>
    </source>
</evidence>
<accession>A0ABQ0JAJ0</accession>
<dbReference type="InterPro" id="IPR000421">
    <property type="entry name" value="FA58C"/>
</dbReference>
<dbReference type="EMBL" id="BBMS01000008">
    <property type="protein sequence ID" value="GAL25235.1"/>
    <property type="molecule type" value="Genomic_DNA"/>
</dbReference>
<feature type="region of interest" description="Disordered" evidence="1">
    <location>
        <begin position="1"/>
        <end position="25"/>
    </location>
</feature>
<evidence type="ECO:0000313" key="4">
    <source>
        <dbReference type="Proteomes" id="UP000029223"/>
    </source>
</evidence>
<proteinExistence type="predicted"/>
<gene>
    <name evidence="3" type="ORF">JCM19239_5125</name>
</gene>
<dbReference type="GO" id="GO:0045135">
    <property type="term" value="F:poly(beta-D-mannuronate) lyase activity"/>
    <property type="evidence" value="ECO:0007669"/>
    <property type="project" value="UniProtKB-EC"/>
</dbReference>
<dbReference type="InterPro" id="IPR013320">
    <property type="entry name" value="ConA-like_dom_sf"/>
</dbReference>
<feature type="domain" description="F5/8 type C" evidence="2">
    <location>
        <begin position="1"/>
        <end position="60"/>
    </location>
</feature>
<evidence type="ECO:0000259" key="2">
    <source>
        <dbReference type="PROSITE" id="PS50022"/>
    </source>
</evidence>
<dbReference type="Proteomes" id="UP000029223">
    <property type="component" value="Unassembled WGS sequence"/>
</dbReference>
<dbReference type="SUPFAM" id="SSF49785">
    <property type="entry name" value="Galactose-binding domain-like"/>
    <property type="match status" value="1"/>
</dbReference>
<dbReference type="Gene3D" id="2.60.120.260">
    <property type="entry name" value="Galactose-binding domain-like"/>
    <property type="match status" value="1"/>
</dbReference>
<dbReference type="EC" id="4.2.2.3" evidence="3"/>
<dbReference type="PROSITE" id="PS50022">
    <property type="entry name" value="FA58C_3"/>
    <property type="match status" value="1"/>
</dbReference>
<organism evidence="3 4">
    <name type="scientific">Vibrio variabilis</name>
    <dbReference type="NCBI Taxonomy" id="990271"/>
    <lineage>
        <taxon>Bacteria</taxon>
        <taxon>Pseudomonadati</taxon>
        <taxon>Pseudomonadota</taxon>
        <taxon>Gammaproteobacteria</taxon>
        <taxon>Vibrionales</taxon>
        <taxon>Vibrionaceae</taxon>
        <taxon>Vibrio</taxon>
    </lineage>
</organism>
<name>A0ABQ0JAJ0_9VIBR</name>
<dbReference type="SUPFAM" id="SSF49899">
    <property type="entry name" value="Concanavalin A-like lectins/glucanases"/>
    <property type="match status" value="1"/>
</dbReference>
<dbReference type="InterPro" id="IPR008979">
    <property type="entry name" value="Galactose-bd-like_sf"/>
</dbReference>
<keyword evidence="4" id="KW-1185">Reference proteome</keyword>
<sequence>MSDDNSSWTRVLSNQTSSGNTAGFEKYPVTETSARYVRITGEGNSANNWNSILETEILDCTDGTPPPVTPPPSGDLDPNVAPSGNFDLLDWTLSIPVDTDGDGKADTIKENELSASYENNEFFFTAADGGMTFKAPVDGAKTSTNTSYTRSELREMLRRGDTSHSTKGVGKNNWVFSSAPSSDQTAAGGVDGTLDATLKVDHVTTTGSSSQIGRVIVGQIHANDDEPVRIYYRKLPGNSKGAIYIAHEPNGGSDSWYDMIGSRSSSASNPSDGIELGEVFSYQIKVVGNTLTVTIMREGKADVVQEVDMSSSGYDAGGQYMYFKAGVYNQNNTGDANDYVQATFYKVENKHQGYAY</sequence>
<keyword evidence="3" id="KW-0456">Lyase</keyword>
<dbReference type="Pfam" id="PF08787">
    <property type="entry name" value="Alginate_lyase2"/>
    <property type="match status" value="1"/>
</dbReference>
<protein>
    <submittedName>
        <fullName evidence="3">Alginate lyase</fullName>
        <ecNumber evidence="3">4.2.2.3</ecNumber>
    </submittedName>
</protein>
<dbReference type="InterPro" id="IPR014895">
    <property type="entry name" value="Alginate_lyase_2"/>
</dbReference>
<feature type="compositionally biased region" description="Polar residues" evidence="1">
    <location>
        <begin position="1"/>
        <end position="21"/>
    </location>
</feature>
<evidence type="ECO:0000256" key="1">
    <source>
        <dbReference type="SAM" id="MobiDB-lite"/>
    </source>
</evidence>
<comment type="caution">
    <text evidence="3">The sequence shown here is derived from an EMBL/GenBank/DDBJ whole genome shotgun (WGS) entry which is preliminary data.</text>
</comment>